<dbReference type="AlphaFoldDB" id="A0A916J5V6"/>
<organism evidence="1 2">
    <name type="scientific">Georgfuchsia toluolica</name>
    <dbReference type="NCBI Taxonomy" id="424218"/>
    <lineage>
        <taxon>Bacteria</taxon>
        <taxon>Pseudomonadati</taxon>
        <taxon>Pseudomonadota</taxon>
        <taxon>Betaproteobacteria</taxon>
        <taxon>Nitrosomonadales</taxon>
        <taxon>Sterolibacteriaceae</taxon>
        <taxon>Georgfuchsia</taxon>
    </lineage>
</organism>
<evidence type="ECO:0000313" key="1">
    <source>
        <dbReference type="EMBL" id="CAG4885114.1"/>
    </source>
</evidence>
<evidence type="ECO:0000313" key="2">
    <source>
        <dbReference type="Proteomes" id="UP000742786"/>
    </source>
</evidence>
<gene>
    <name evidence="1" type="ORF">GTOL_12997</name>
</gene>
<dbReference type="Pfam" id="PF14236">
    <property type="entry name" value="DruA"/>
    <property type="match status" value="1"/>
</dbReference>
<dbReference type="InterPro" id="IPR025639">
    <property type="entry name" value="DruA"/>
</dbReference>
<dbReference type="Proteomes" id="UP000742786">
    <property type="component" value="Unassembled WGS sequence"/>
</dbReference>
<reference evidence="1" key="1">
    <citation type="submission" date="2021-04" db="EMBL/GenBank/DDBJ databases">
        <authorList>
            <person name="Hornung B."/>
        </authorList>
    </citation>
    <scope>NUCLEOTIDE SEQUENCE</scope>
    <source>
        <strain evidence="1">G5G6</strain>
    </source>
</reference>
<protein>
    <submittedName>
        <fullName evidence="1">Uncharacterized protein</fullName>
    </submittedName>
</protein>
<sequence length="86" mass="10156">MRSEDWRTVWYVATWSELWDAQLSLSAAALKCGVRDRWIGWDIRSQYGRLNLIANNSRFLILPDWYRPNVGSRVLSLAERRIGADW</sequence>
<keyword evidence="2" id="KW-1185">Reference proteome</keyword>
<name>A0A916J5V6_9PROT</name>
<dbReference type="EMBL" id="CAJQUM010000001">
    <property type="protein sequence ID" value="CAG4885114.1"/>
    <property type="molecule type" value="Genomic_DNA"/>
</dbReference>
<comment type="caution">
    <text evidence="1">The sequence shown here is derived from an EMBL/GenBank/DDBJ whole genome shotgun (WGS) entry which is preliminary data.</text>
</comment>
<accession>A0A916J5V6</accession>
<proteinExistence type="predicted"/>